<keyword evidence="3" id="KW-1185">Reference proteome</keyword>
<protein>
    <submittedName>
        <fullName evidence="2">Uncharacterized protein</fullName>
    </submittedName>
</protein>
<evidence type="ECO:0000313" key="3">
    <source>
        <dbReference type="Proteomes" id="UP001159427"/>
    </source>
</evidence>
<accession>A0ABN8QJ39</accession>
<evidence type="ECO:0000256" key="1">
    <source>
        <dbReference type="SAM" id="MobiDB-lite"/>
    </source>
</evidence>
<proteinExistence type="predicted"/>
<sequence>MEINCGEVGRVWGARHGLIGDDKKSCLRRPLLLLPPPSFTSIYSSTAHSTIRAKPPIPPRGSLCHSVPPPLTRN</sequence>
<feature type="region of interest" description="Disordered" evidence="1">
    <location>
        <begin position="51"/>
        <end position="74"/>
    </location>
</feature>
<name>A0ABN8QJ39_9CNID</name>
<dbReference type="EMBL" id="CALNXI010001331">
    <property type="protein sequence ID" value="CAH3165175.1"/>
    <property type="molecule type" value="Genomic_DNA"/>
</dbReference>
<organism evidence="2 3">
    <name type="scientific">Porites evermanni</name>
    <dbReference type="NCBI Taxonomy" id="104178"/>
    <lineage>
        <taxon>Eukaryota</taxon>
        <taxon>Metazoa</taxon>
        <taxon>Cnidaria</taxon>
        <taxon>Anthozoa</taxon>
        <taxon>Hexacorallia</taxon>
        <taxon>Scleractinia</taxon>
        <taxon>Fungiina</taxon>
        <taxon>Poritidae</taxon>
        <taxon>Porites</taxon>
    </lineage>
</organism>
<dbReference type="Proteomes" id="UP001159427">
    <property type="component" value="Unassembled WGS sequence"/>
</dbReference>
<comment type="caution">
    <text evidence="2">The sequence shown here is derived from an EMBL/GenBank/DDBJ whole genome shotgun (WGS) entry which is preliminary data.</text>
</comment>
<gene>
    <name evidence="2" type="ORF">PEVE_00005247</name>
</gene>
<reference evidence="2 3" key="1">
    <citation type="submission" date="2022-05" db="EMBL/GenBank/DDBJ databases">
        <authorList>
            <consortium name="Genoscope - CEA"/>
            <person name="William W."/>
        </authorList>
    </citation>
    <scope>NUCLEOTIDE SEQUENCE [LARGE SCALE GENOMIC DNA]</scope>
</reference>
<feature type="non-terminal residue" evidence="2">
    <location>
        <position position="74"/>
    </location>
</feature>
<evidence type="ECO:0000313" key="2">
    <source>
        <dbReference type="EMBL" id="CAH3165175.1"/>
    </source>
</evidence>